<feature type="compositionally biased region" description="Polar residues" evidence="2">
    <location>
        <begin position="419"/>
        <end position="441"/>
    </location>
</feature>
<reference evidence="4" key="1">
    <citation type="submission" date="2018-06" db="EMBL/GenBank/DDBJ databases">
        <title>Genome assembly of Danube salmon.</title>
        <authorList>
            <person name="Macqueen D.J."/>
            <person name="Gundappa M.K."/>
        </authorList>
    </citation>
    <scope>NUCLEOTIDE SEQUENCE [LARGE SCALE GENOMIC DNA]</scope>
</reference>
<organism evidence="3 4">
    <name type="scientific">Hucho hucho</name>
    <name type="common">huchen</name>
    <dbReference type="NCBI Taxonomy" id="62062"/>
    <lineage>
        <taxon>Eukaryota</taxon>
        <taxon>Metazoa</taxon>
        <taxon>Chordata</taxon>
        <taxon>Craniata</taxon>
        <taxon>Vertebrata</taxon>
        <taxon>Euteleostomi</taxon>
        <taxon>Actinopterygii</taxon>
        <taxon>Neopterygii</taxon>
        <taxon>Teleostei</taxon>
        <taxon>Protacanthopterygii</taxon>
        <taxon>Salmoniformes</taxon>
        <taxon>Salmonidae</taxon>
        <taxon>Salmoninae</taxon>
        <taxon>Hucho</taxon>
    </lineage>
</organism>
<reference evidence="3" key="3">
    <citation type="submission" date="2025-09" db="UniProtKB">
        <authorList>
            <consortium name="Ensembl"/>
        </authorList>
    </citation>
    <scope>IDENTIFICATION</scope>
</reference>
<dbReference type="Proteomes" id="UP000314982">
    <property type="component" value="Unassembled WGS sequence"/>
</dbReference>
<feature type="region of interest" description="Disordered" evidence="2">
    <location>
        <begin position="412"/>
        <end position="473"/>
    </location>
</feature>
<keyword evidence="4" id="KW-1185">Reference proteome</keyword>
<evidence type="ECO:0000256" key="2">
    <source>
        <dbReference type="SAM" id="MobiDB-lite"/>
    </source>
</evidence>
<protein>
    <submittedName>
        <fullName evidence="3">Centriolin</fullName>
    </submittedName>
</protein>
<dbReference type="AlphaFoldDB" id="A0A4W5LCH5"/>
<keyword evidence="1" id="KW-0175">Coiled coil</keyword>
<feature type="coiled-coil region" evidence="1">
    <location>
        <begin position="28"/>
        <end position="129"/>
    </location>
</feature>
<sequence>MALPPTTDQIAANEALKRDLEDIISGLQERENAELRRAQGQISAYEAELESQLQERHTEVGQLKEELGRMCRLSQLEHAALQAALDKERQSKDNAQARLQLAAEREQQREELLEQVTALQEDKASLEECVGALQSSLEQARGTLLCPQEVQRHLEEMIRTITSGQPGHIRGLCCCCFTCSLLFMACPTHQQAAKKLGEEEILQLREELQEARELQKLTGQRLQEAEDERELLLAELEEQDKQVITSTAQRIYESSSLDLELLELRSSFTTADKMSAQQLRATKEQLHSLHTTVEQINQERAEVEELEGSRVLAAKITQNLTKAEAEIQLLQKLLKKLLKYRVLKKAKTTTPTETMSASQMAPYFLYSTLLLTRAHKNSGNLEELMGEVGALRENLVQQNQVLSSLRDPHRTRGHWYYVPSSTNAPSLGSQGTQDSGLGSQYPSSPDRGHRSSRRRGVSRDRGPQPGGGYWVYSPPVRTSSHTYKGRGIDMADCSSSRTGTGDQFSHPPGSAIYTILPDSSPLPPGSVIYAPPAASLAFSPGTVIYGSPPQGAHLVYGPRSLSGPWLGVSLPTGVLHCNMPGHKEMVSDMDEMMIPNGLNGLIQCFPILVVGTQRFPHLDLALTHLIQLTSSTSSL</sequence>
<name>A0A4W5LCH5_9TELE</name>
<evidence type="ECO:0000313" key="3">
    <source>
        <dbReference type="Ensembl" id="ENSHHUP00000023591.1"/>
    </source>
</evidence>
<dbReference type="Ensembl" id="ENSHHUT00000024476.1">
    <property type="protein sequence ID" value="ENSHHUP00000023591.1"/>
    <property type="gene ID" value="ENSHHUG00000014744.1"/>
</dbReference>
<feature type="coiled-coil region" evidence="1">
    <location>
        <begin position="194"/>
        <end position="242"/>
    </location>
</feature>
<reference evidence="3" key="2">
    <citation type="submission" date="2025-08" db="UniProtKB">
        <authorList>
            <consortium name="Ensembl"/>
        </authorList>
    </citation>
    <scope>IDENTIFICATION</scope>
</reference>
<evidence type="ECO:0000313" key="4">
    <source>
        <dbReference type="Proteomes" id="UP000314982"/>
    </source>
</evidence>
<evidence type="ECO:0000256" key="1">
    <source>
        <dbReference type="SAM" id="Coils"/>
    </source>
</evidence>
<dbReference type="GeneTree" id="ENSGT00940000155434"/>
<feature type="coiled-coil region" evidence="1">
    <location>
        <begin position="279"/>
        <end position="340"/>
    </location>
</feature>
<proteinExistence type="predicted"/>
<accession>A0A4W5LCH5</accession>